<dbReference type="GO" id="GO:0032259">
    <property type="term" value="P:methylation"/>
    <property type="evidence" value="ECO:0007669"/>
    <property type="project" value="UniProtKB-KW"/>
</dbReference>
<accession>A0A1X1RKA5</accession>
<name>A0A1X1RKA5_MYCFA</name>
<keyword evidence="1" id="KW-0808">Transferase</keyword>
<dbReference type="CDD" id="cd02440">
    <property type="entry name" value="AdoMet_MTases"/>
    <property type="match status" value="1"/>
</dbReference>
<organism evidence="1 2">
    <name type="scientific">Mycolicibacterium fallax</name>
    <name type="common">Mycobacterium fallax</name>
    <dbReference type="NCBI Taxonomy" id="1793"/>
    <lineage>
        <taxon>Bacteria</taxon>
        <taxon>Bacillati</taxon>
        <taxon>Actinomycetota</taxon>
        <taxon>Actinomycetes</taxon>
        <taxon>Mycobacteriales</taxon>
        <taxon>Mycobacteriaceae</taxon>
        <taxon>Mycolicibacterium</taxon>
    </lineage>
</organism>
<dbReference type="Proteomes" id="UP000193484">
    <property type="component" value="Unassembled WGS sequence"/>
</dbReference>
<dbReference type="STRING" id="1793.AWC04_02345"/>
<sequence>MTAPRTDISRMPRGGFDASLLDRLLQTGLSEYPDRDDADPQLRRQAIEGQEWTDRMLHTHQRVAQCVLDAVAERPDPTVLELGAGRGELSRLLLADHPTLTVTVSDIDPQAVAALTEGPLRAAHRARVRLLDATDLDAGDDEFDVAVFAFGLHHLSPTGAAQMFAEATRVAREVIVVDLSRPPSPLHLVRLAFVAPLAPVIPFLHDVMISSLRSYSPSAIRTLVAAAAERSGTEIDVEVGRLGPDVLVRARRSRVA</sequence>
<keyword evidence="2" id="KW-1185">Reference proteome</keyword>
<dbReference type="GO" id="GO:0008168">
    <property type="term" value="F:methyltransferase activity"/>
    <property type="evidence" value="ECO:0007669"/>
    <property type="project" value="UniProtKB-KW"/>
</dbReference>
<dbReference type="InterPro" id="IPR029063">
    <property type="entry name" value="SAM-dependent_MTases_sf"/>
</dbReference>
<reference evidence="1 2" key="1">
    <citation type="submission" date="2016-01" db="EMBL/GenBank/DDBJ databases">
        <title>The new phylogeny of the genus Mycobacterium.</title>
        <authorList>
            <person name="Tarcisio F."/>
            <person name="Conor M."/>
            <person name="Antonella G."/>
            <person name="Elisabetta G."/>
            <person name="Giulia F.S."/>
            <person name="Sara T."/>
            <person name="Anna F."/>
            <person name="Clotilde B."/>
            <person name="Roberto B."/>
            <person name="Veronica D.S."/>
            <person name="Fabio R."/>
            <person name="Monica P."/>
            <person name="Olivier J."/>
            <person name="Enrico T."/>
            <person name="Nicola S."/>
        </authorList>
    </citation>
    <scope>NUCLEOTIDE SEQUENCE [LARGE SCALE GENOMIC DNA]</scope>
    <source>
        <strain evidence="1 2">DSM 44179</strain>
    </source>
</reference>
<dbReference type="AlphaFoldDB" id="A0A1X1RKA5"/>
<comment type="caution">
    <text evidence="1">The sequence shown here is derived from an EMBL/GenBank/DDBJ whole genome shotgun (WGS) entry which is preliminary data.</text>
</comment>
<dbReference type="InterPro" id="IPR041698">
    <property type="entry name" value="Methyltransf_25"/>
</dbReference>
<protein>
    <submittedName>
        <fullName evidence="1">Methyltransferase type 11</fullName>
    </submittedName>
</protein>
<gene>
    <name evidence="1" type="ORF">AWC04_02345</name>
</gene>
<dbReference type="SUPFAM" id="SSF53335">
    <property type="entry name" value="S-adenosyl-L-methionine-dependent methyltransferases"/>
    <property type="match status" value="1"/>
</dbReference>
<evidence type="ECO:0000313" key="1">
    <source>
        <dbReference type="EMBL" id="ORV08108.1"/>
    </source>
</evidence>
<dbReference type="RefSeq" id="WP_109750377.1">
    <property type="nucleotide sequence ID" value="NZ_AP022603.1"/>
</dbReference>
<dbReference type="OrthoDB" id="4125239at2"/>
<evidence type="ECO:0000313" key="2">
    <source>
        <dbReference type="Proteomes" id="UP000193484"/>
    </source>
</evidence>
<keyword evidence="1" id="KW-0489">Methyltransferase</keyword>
<proteinExistence type="predicted"/>
<dbReference type="Pfam" id="PF13649">
    <property type="entry name" value="Methyltransf_25"/>
    <property type="match status" value="1"/>
</dbReference>
<dbReference type="Gene3D" id="3.40.50.150">
    <property type="entry name" value="Vaccinia Virus protein VP39"/>
    <property type="match status" value="1"/>
</dbReference>
<dbReference type="EMBL" id="LQOJ01000016">
    <property type="protein sequence ID" value="ORV08108.1"/>
    <property type="molecule type" value="Genomic_DNA"/>
</dbReference>